<name>A0A9X4XI66_9BRAD</name>
<dbReference type="RefSeq" id="WP_155478858.1">
    <property type="nucleotide sequence ID" value="NZ_NPEW01000129.1"/>
</dbReference>
<organism evidence="1 2">
    <name type="scientific">Rhodoplanes serenus</name>
    <dbReference type="NCBI Taxonomy" id="200615"/>
    <lineage>
        <taxon>Bacteria</taxon>
        <taxon>Pseudomonadati</taxon>
        <taxon>Pseudomonadota</taxon>
        <taxon>Alphaproteobacteria</taxon>
        <taxon>Hyphomicrobiales</taxon>
        <taxon>Nitrobacteraceae</taxon>
        <taxon>Rhodoplanes</taxon>
    </lineage>
</organism>
<comment type="caution">
    <text evidence="1">The sequence shown here is derived from an EMBL/GenBank/DDBJ whole genome shotgun (WGS) entry which is preliminary data.</text>
</comment>
<sequence length="49" mass="5197">MTCEITAMDAAMKDMVMQCCQAMCNAMAAGMPMMMACGGMTLCCMPMKA</sequence>
<proteinExistence type="predicted"/>
<dbReference type="Proteomes" id="UP000438991">
    <property type="component" value="Unassembled WGS sequence"/>
</dbReference>
<accession>A0A9X4XI66</accession>
<evidence type="ECO:0000313" key="2">
    <source>
        <dbReference type="Proteomes" id="UP000438991"/>
    </source>
</evidence>
<gene>
    <name evidence="1" type="ORF">GJ689_05465</name>
</gene>
<dbReference type="AlphaFoldDB" id="A0A9X4XI66"/>
<dbReference type="EMBL" id="WNKV01000003">
    <property type="protein sequence ID" value="MTW15653.1"/>
    <property type="molecule type" value="Genomic_DNA"/>
</dbReference>
<evidence type="ECO:0000313" key="1">
    <source>
        <dbReference type="EMBL" id="MTW15653.1"/>
    </source>
</evidence>
<reference evidence="1 2" key="1">
    <citation type="submission" date="2019-11" db="EMBL/GenBank/DDBJ databases">
        <title>Whole-genome sequence of Rhodoplanes serenus DSM 18633, type strain.</title>
        <authorList>
            <person name="Kyndt J.A."/>
            <person name="Meyer T.E."/>
        </authorList>
    </citation>
    <scope>NUCLEOTIDE SEQUENCE [LARGE SCALE GENOMIC DNA]</scope>
    <source>
        <strain evidence="1 2">DSM 18633</strain>
    </source>
</reference>
<protein>
    <submittedName>
        <fullName evidence="1">Uncharacterized protein</fullName>
    </submittedName>
</protein>